<accession>A0ABT8KTW7</accession>
<evidence type="ECO:0000313" key="2">
    <source>
        <dbReference type="EMBL" id="MDN5204211.1"/>
    </source>
</evidence>
<evidence type="ECO:0000256" key="1">
    <source>
        <dbReference type="SAM" id="Phobius"/>
    </source>
</evidence>
<name>A0ABT8KTW7_9BACT</name>
<dbReference type="EMBL" id="JAUJEA010000010">
    <property type="protein sequence ID" value="MDN5204211.1"/>
    <property type="molecule type" value="Genomic_DNA"/>
</dbReference>
<protein>
    <submittedName>
        <fullName evidence="2">Uncharacterized protein</fullName>
    </submittedName>
</protein>
<comment type="caution">
    <text evidence="2">The sequence shown here is derived from an EMBL/GenBank/DDBJ whole genome shotgun (WGS) entry which is preliminary data.</text>
</comment>
<proteinExistence type="predicted"/>
<sequence length="54" mass="6398">METLLKKIKKHSRTDITIVLFLLLMGAWMAPVFVNIFGEFLKDWALRIVNMWMS</sequence>
<keyword evidence="3" id="KW-1185">Reference proteome</keyword>
<dbReference type="RefSeq" id="WP_346754235.1">
    <property type="nucleotide sequence ID" value="NZ_JAUJEA010000010.1"/>
</dbReference>
<keyword evidence="1" id="KW-0812">Transmembrane</keyword>
<reference evidence="2" key="1">
    <citation type="submission" date="2023-06" db="EMBL/GenBank/DDBJ databases">
        <title>Genomic of Parafulvivirga corallium.</title>
        <authorList>
            <person name="Wang G."/>
        </authorList>
    </citation>
    <scope>NUCLEOTIDE SEQUENCE</scope>
    <source>
        <strain evidence="2">BMA10</strain>
    </source>
</reference>
<organism evidence="2 3">
    <name type="scientific">Splendidivirga corallicola</name>
    <dbReference type="NCBI Taxonomy" id="3051826"/>
    <lineage>
        <taxon>Bacteria</taxon>
        <taxon>Pseudomonadati</taxon>
        <taxon>Bacteroidota</taxon>
        <taxon>Cytophagia</taxon>
        <taxon>Cytophagales</taxon>
        <taxon>Splendidivirgaceae</taxon>
        <taxon>Splendidivirga</taxon>
    </lineage>
</organism>
<evidence type="ECO:0000313" key="3">
    <source>
        <dbReference type="Proteomes" id="UP001172082"/>
    </source>
</evidence>
<keyword evidence="1" id="KW-0472">Membrane</keyword>
<feature type="transmembrane region" description="Helical" evidence="1">
    <location>
        <begin position="16"/>
        <end position="37"/>
    </location>
</feature>
<gene>
    <name evidence="2" type="ORF">QQ008_22655</name>
</gene>
<dbReference type="Proteomes" id="UP001172082">
    <property type="component" value="Unassembled WGS sequence"/>
</dbReference>
<keyword evidence="1" id="KW-1133">Transmembrane helix</keyword>